<dbReference type="OrthoDB" id="3344830at2759"/>
<reference evidence="14 15" key="1">
    <citation type="submission" date="2015-05" db="EMBL/GenBank/DDBJ databases">
        <title>Distinctive expansion of gene families associated with plant cell wall degradation and secondary metabolism in the genomes of grapevine trunk pathogens.</title>
        <authorList>
            <person name="Lawrence D.P."/>
            <person name="Travadon R."/>
            <person name="Rolshausen P.E."/>
            <person name="Baumgartner K."/>
        </authorList>
    </citation>
    <scope>NUCLEOTIDE SEQUENCE [LARGE SCALE GENOMIC DNA]</scope>
    <source>
        <strain evidence="14">UCRPC4</strain>
    </source>
</reference>
<evidence type="ECO:0000256" key="6">
    <source>
        <dbReference type="ARBA" id="ARBA00022838"/>
    </source>
</evidence>
<keyword evidence="7 12" id="KW-0175">Coiled coil</keyword>
<evidence type="ECO:0000256" key="13">
    <source>
        <dbReference type="SAM" id="MobiDB-lite"/>
    </source>
</evidence>
<comment type="function">
    <text evidence="11">Acts as a component of the essential kinetochore-associated NDC80 complex, which is required for chromosome segregation and spindle checkpoint activity.</text>
</comment>
<keyword evidence="9 11" id="KW-0131">Cell cycle</keyword>
<dbReference type="GO" id="GO:0051301">
    <property type="term" value="P:cell division"/>
    <property type="evidence" value="ECO:0007669"/>
    <property type="project" value="UniProtKB-UniRule"/>
</dbReference>
<comment type="subcellular location">
    <subcellularLocation>
        <location evidence="1">Cytoplasm</location>
        <location evidence="1">Cytoskeleton</location>
        <location evidence="1">Microtubule organizing center</location>
    </subcellularLocation>
    <subcellularLocation>
        <location evidence="11">Nucleus</location>
    </subcellularLocation>
    <subcellularLocation>
        <location evidence="11">Chromosome</location>
        <location evidence="11">Centromere</location>
        <location evidence="11">Kinetochore</location>
    </subcellularLocation>
</comment>
<dbReference type="PANTHER" id="PTHR22142:SF2">
    <property type="entry name" value="KINETOCHORE PROTEIN SPC24"/>
    <property type="match status" value="1"/>
</dbReference>
<keyword evidence="4 11" id="KW-0132">Cell division</keyword>
<evidence type="ECO:0000256" key="12">
    <source>
        <dbReference type="SAM" id="Coils"/>
    </source>
</evidence>
<keyword evidence="3 11" id="KW-0158">Chromosome</keyword>
<organism evidence="14 15">
    <name type="scientific">Phaeomoniella chlamydospora</name>
    <name type="common">Phaeoacremonium chlamydosporum</name>
    <dbReference type="NCBI Taxonomy" id="158046"/>
    <lineage>
        <taxon>Eukaryota</taxon>
        <taxon>Fungi</taxon>
        <taxon>Dikarya</taxon>
        <taxon>Ascomycota</taxon>
        <taxon>Pezizomycotina</taxon>
        <taxon>Eurotiomycetes</taxon>
        <taxon>Chaetothyriomycetidae</taxon>
        <taxon>Phaeomoniellales</taxon>
        <taxon>Phaeomoniellaceae</taxon>
        <taxon>Phaeomoniella</taxon>
    </lineage>
</organism>
<evidence type="ECO:0000256" key="4">
    <source>
        <dbReference type="ARBA" id="ARBA00022618"/>
    </source>
</evidence>
<reference evidence="14 15" key="2">
    <citation type="submission" date="2015-05" db="EMBL/GenBank/DDBJ databases">
        <authorList>
            <person name="Morales-Cruz A."/>
            <person name="Amrine K.C."/>
            <person name="Cantu D."/>
        </authorList>
    </citation>
    <scope>NUCLEOTIDE SEQUENCE [LARGE SCALE GENOMIC DNA]</scope>
    <source>
        <strain evidence="14">UCRPC4</strain>
    </source>
</reference>
<dbReference type="SUPFAM" id="SSF143026">
    <property type="entry name" value="Kinetochore globular domain"/>
    <property type="match status" value="1"/>
</dbReference>
<protein>
    <recommendedName>
        <fullName evidence="11">Kinetochore protein Spc24</fullName>
    </recommendedName>
</protein>
<comment type="caution">
    <text evidence="14">The sequence shown here is derived from an EMBL/GenBank/DDBJ whole genome shotgun (WGS) entry which is preliminary data.</text>
</comment>
<dbReference type="Proteomes" id="UP000053317">
    <property type="component" value="Unassembled WGS sequence"/>
</dbReference>
<dbReference type="CDD" id="cd11565">
    <property type="entry name" value="RWD_Spc24"/>
    <property type="match status" value="1"/>
</dbReference>
<dbReference type="EMBL" id="LCWF01000023">
    <property type="protein sequence ID" value="KKY27556.1"/>
    <property type="molecule type" value="Genomic_DNA"/>
</dbReference>
<dbReference type="GO" id="GO:0005815">
    <property type="term" value="C:microtubule organizing center"/>
    <property type="evidence" value="ECO:0007669"/>
    <property type="project" value="UniProtKB-SubCell"/>
</dbReference>
<evidence type="ECO:0000256" key="3">
    <source>
        <dbReference type="ARBA" id="ARBA00022454"/>
    </source>
</evidence>
<evidence type="ECO:0000256" key="5">
    <source>
        <dbReference type="ARBA" id="ARBA00022776"/>
    </source>
</evidence>
<dbReference type="InterPro" id="IPR038066">
    <property type="entry name" value="Spc24_Fungi_globular_sf"/>
</dbReference>
<keyword evidence="10 11" id="KW-0137">Centromere</keyword>
<dbReference type="Gene3D" id="3.30.160.430">
    <property type="match status" value="1"/>
</dbReference>
<dbReference type="GO" id="GO:0007059">
    <property type="term" value="P:chromosome segregation"/>
    <property type="evidence" value="ECO:0007669"/>
    <property type="project" value="TreeGrafter"/>
</dbReference>
<evidence type="ECO:0000256" key="10">
    <source>
        <dbReference type="ARBA" id="ARBA00023328"/>
    </source>
</evidence>
<evidence type="ECO:0000313" key="15">
    <source>
        <dbReference type="Proteomes" id="UP000053317"/>
    </source>
</evidence>
<keyword evidence="5 11" id="KW-0498">Mitosis</keyword>
<gene>
    <name evidence="14" type="ORF">UCRPC4_g00998</name>
</gene>
<dbReference type="Pfam" id="PF08286">
    <property type="entry name" value="Spc24"/>
    <property type="match status" value="1"/>
</dbReference>
<comment type="similarity">
    <text evidence="2 11">Belongs to the SPC24 family.</text>
</comment>
<dbReference type="InterPro" id="IPR013252">
    <property type="entry name" value="Ndc80_Spc24"/>
</dbReference>
<feature type="region of interest" description="Disordered" evidence="13">
    <location>
        <begin position="70"/>
        <end position="89"/>
    </location>
</feature>
<dbReference type="GO" id="GO:0031262">
    <property type="term" value="C:Ndc80 complex"/>
    <property type="evidence" value="ECO:0007669"/>
    <property type="project" value="TreeGrafter"/>
</dbReference>
<dbReference type="GO" id="GO:0008017">
    <property type="term" value="F:microtubule binding"/>
    <property type="evidence" value="ECO:0007669"/>
    <property type="project" value="TreeGrafter"/>
</dbReference>
<evidence type="ECO:0000256" key="2">
    <source>
        <dbReference type="ARBA" id="ARBA00007804"/>
    </source>
</evidence>
<keyword evidence="8 11" id="KW-0539">Nucleus</keyword>
<accession>A0A0G2EZS3</accession>
<dbReference type="PANTHER" id="PTHR22142">
    <property type="match status" value="1"/>
</dbReference>
<feature type="coiled-coil region" evidence="12">
    <location>
        <begin position="106"/>
        <end position="133"/>
    </location>
</feature>
<keyword evidence="15" id="KW-1185">Reference proteome</keyword>
<evidence type="ECO:0000313" key="14">
    <source>
        <dbReference type="EMBL" id="KKY27556.1"/>
    </source>
</evidence>
<sequence>MLLDESPADLVSQTVSNFNIAPDRHTLSRIQDSLSTLATARSLRLSESEQSVRKLARNLSLLTNQHRELISGGADGSDGGEGGAVSKHAAEISELDTKKFRVAKMASEAEMEVERLEGELERMRERLAVVEAEGVEGGEEGRRQREWGDATVFDSLRLKIYRSLGIDIEPDAAGNYTKAIIRNNKKGDVHVVNIDPKFSKQFYANYFWNTMQA</sequence>
<evidence type="ECO:0000256" key="1">
    <source>
        <dbReference type="ARBA" id="ARBA00004267"/>
    </source>
</evidence>
<dbReference type="GO" id="GO:0005634">
    <property type="term" value="C:nucleus"/>
    <property type="evidence" value="ECO:0007669"/>
    <property type="project" value="UniProtKB-SubCell"/>
</dbReference>
<dbReference type="AlphaFoldDB" id="A0A0G2EZS3"/>
<comment type="subunit">
    <text evidence="11">Component of the NDC80 complex.</text>
</comment>
<evidence type="ECO:0000256" key="7">
    <source>
        <dbReference type="ARBA" id="ARBA00023054"/>
    </source>
</evidence>
<feature type="compositionally biased region" description="Gly residues" evidence="13">
    <location>
        <begin position="73"/>
        <end position="83"/>
    </location>
</feature>
<evidence type="ECO:0000256" key="9">
    <source>
        <dbReference type="ARBA" id="ARBA00023306"/>
    </source>
</evidence>
<proteinExistence type="inferred from homology"/>
<name>A0A0G2EZS3_PHACM</name>
<evidence type="ECO:0000256" key="11">
    <source>
        <dbReference type="RuleBase" id="RU368011"/>
    </source>
</evidence>
<evidence type="ECO:0000256" key="8">
    <source>
        <dbReference type="ARBA" id="ARBA00023242"/>
    </source>
</evidence>
<keyword evidence="6 11" id="KW-0995">Kinetochore</keyword>